<reference evidence="1 2" key="1">
    <citation type="submission" date="2024-01" db="EMBL/GenBank/DDBJ databases">
        <title>Comparative genomics of Cryptococcus and Kwoniella reveals pathogenesis evolution and contrasting modes of karyotype evolution via chromosome fusion or intercentromeric recombination.</title>
        <authorList>
            <person name="Coelho M.A."/>
            <person name="David-Palma M."/>
            <person name="Shea T."/>
            <person name="Bowers K."/>
            <person name="McGinley-Smith S."/>
            <person name="Mohammad A.W."/>
            <person name="Gnirke A."/>
            <person name="Yurkov A.M."/>
            <person name="Nowrousian M."/>
            <person name="Sun S."/>
            <person name="Cuomo C.A."/>
            <person name="Heitman J."/>
        </authorList>
    </citation>
    <scope>NUCLEOTIDE SEQUENCE [LARGE SCALE GENOMIC DNA]</scope>
    <source>
        <strain evidence="1">CBS 11374</strain>
    </source>
</reference>
<sequence>MICANDQSVHPTESKTTSSLSFDNLPSDIIHLLFLSFDQLPQSTLSKLVQCSWDFHDRFTPVLYETLNVDKTNVNSVLAGLYAPNQWPSNVQQRSGREGQNRKRRILGYTKRLTINDLPSAEFISQTLLSHPTQTQNHFQAHTPDTNEMTNPYFPELNASLFTSLQTLHLSAKAIMGLAGIYNASSWGSSPFNIPSQPILRALRYNITPKELHLVYPSCLVGLHIHSCIEEVISYLTQGWDLDILYWKELTRSLVGPVPKSRILQYGFSSCMHPTKCSETLKGCPNHYDHVSLTCSTFINHMSTLPFSSMEEAEKGINMQLNGLGCMFSLEWRRVVDEVWSRMGVLDEHDWVEMERWRMANITLTA</sequence>
<accession>A0ABZ1CTK4</accession>
<name>A0ABZ1CTK4_9TREE</name>
<dbReference type="RefSeq" id="XP_062789259.1">
    <property type="nucleotide sequence ID" value="XM_062933208.1"/>
</dbReference>
<keyword evidence="2" id="KW-1185">Reference proteome</keyword>
<dbReference type="Proteomes" id="UP001329825">
    <property type="component" value="Chromosome 2"/>
</dbReference>
<gene>
    <name evidence="1" type="ORF">IL334_001451</name>
</gene>
<organism evidence="1 2">
    <name type="scientific">Kwoniella shivajii</name>
    <dbReference type="NCBI Taxonomy" id="564305"/>
    <lineage>
        <taxon>Eukaryota</taxon>
        <taxon>Fungi</taxon>
        <taxon>Dikarya</taxon>
        <taxon>Basidiomycota</taxon>
        <taxon>Agaricomycotina</taxon>
        <taxon>Tremellomycetes</taxon>
        <taxon>Tremellales</taxon>
        <taxon>Cryptococcaceae</taxon>
        <taxon>Kwoniella</taxon>
    </lineage>
</organism>
<evidence type="ECO:0008006" key="3">
    <source>
        <dbReference type="Google" id="ProtNLM"/>
    </source>
</evidence>
<proteinExistence type="predicted"/>
<dbReference type="GeneID" id="87953582"/>
<evidence type="ECO:0000313" key="2">
    <source>
        <dbReference type="Proteomes" id="UP001329825"/>
    </source>
</evidence>
<dbReference type="EMBL" id="CP141882">
    <property type="protein sequence ID" value="WRT64519.1"/>
    <property type="molecule type" value="Genomic_DNA"/>
</dbReference>
<evidence type="ECO:0000313" key="1">
    <source>
        <dbReference type="EMBL" id="WRT64519.1"/>
    </source>
</evidence>
<protein>
    <recommendedName>
        <fullName evidence="3">F-box domain-containing protein</fullName>
    </recommendedName>
</protein>